<accession>A0A941AKM5</accession>
<proteinExistence type="predicted"/>
<keyword evidence="1" id="KW-1133">Transmembrane helix</keyword>
<evidence type="ECO:0000313" key="2">
    <source>
        <dbReference type="EMBL" id="MBP2707351.1"/>
    </source>
</evidence>
<name>A0A941AKM5_9ACTN</name>
<evidence type="ECO:0000313" key="3">
    <source>
        <dbReference type="Proteomes" id="UP000674234"/>
    </source>
</evidence>
<evidence type="ECO:0000256" key="1">
    <source>
        <dbReference type="SAM" id="Phobius"/>
    </source>
</evidence>
<feature type="transmembrane region" description="Helical" evidence="1">
    <location>
        <begin position="66"/>
        <end position="84"/>
    </location>
</feature>
<keyword evidence="1" id="KW-0472">Membrane</keyword>
<protein>
    <submittedName>
        <fullName evidence="2">SLATT domain-containing protein</fullName>
    </submittedName>
</protein>
<organism evidence="2 3">
    <name type="scientific">Microbispora oryzae</name>
    <dbReference type="NCBI Taxonomy" id="2806554"/>
    <lineage>
        <taxon>Bacteria</taxon>
        <taxon>Bacillati</taxon>
        <taxon>Actinomycetota</taxon>
        <taxon>Actinomycetes</taxon>
        <taxon>Streptosporangiales</taxon>
        <taxon>Streptosporangiaceae</taxon>
        <taxon>Microbispora</taxon>
    </lineage>
</organism>
<keyword evidence="3" id="KW-1185">Reference proteome</keyword>
<feature type="transmembrane region" description="Helical" evidence="1">
    <location>
        <begin position="38"/>
        <end position="60"/>
    </location>
</feature>
<dbReference type="Proteomes" id="UP000674234">
    <property type="component" value="Unassembled WGS sequence"/>
</dbReference>
<gene>
    <name evidence="2" type="ORF">JOL79_26555</name>
</gene>
<keyword evidence="1" id="KW-0812">Transmembrane</keyword>
<dbReference type="EMBL" id="JAFCNB010000018">
    <property type="protein sequence ID" value="MBP2707351.1"/>
    <property type="molecule type" value="Genomic_DNA"/>
</dbReference>
<dbReference type="AlphaFoldDB" id="A0A941AKM5"/>
<dbReference type="RefSeq" id="WP_210158612.1">
    <property type="nucleotide sequence ID" value="NZ_JAFCNB010000018.1"/>
</dbReference>
<dbReference type="NCBIfam" id="NF033632">
    <property type="entry name" value="SLATT_4"/>
    <property type="match status" value="1"/>
</dbReference>
<sequence>MTSPDDELRPYLIELERLYEDASYSAQSYFEAAKSAEFWGKAIVFIPAVVTAATSLLIALGGDKQWGAVGAVAGAVAATASFLGSGKQVSSYKDSGRRFTELRHKARMERTLAIKKPSETDLEKQLRTLRKEYGEVVSSSELIPNRLFKRVQRRIGAGVLSYEGSDEPAKGA</sequence>
<reference evidence="2" key="1">
    <citation type="submission" date="2021-02" db="EMBL/GenBank/DDBJ databases">
        <title>Draft genome sequence of Microbispora sp. RL4-1S isolated from rice leaves in Thailand.</title>
        <authorList>
            <person name="Muangham S."/>
            <person name="Duangmal K."/>
        </authorList>
    </citation>
    <scope>NUCLEOTIDE SEQUENCE</scope>
    <source>
        <strain evidence="2">RL4-1S</strain>
    </source>
</reference>
<comment type="caution">
    <text evidence="2">The sequence shown here is derived from an EMBL/GenBank/DDBJ whole genome shotgun (WGS) entry which is preliminary data.</text>
</comment>